<sequence length="488" mass="54995">MIMPVIKGHKLDNYVLGTKLCPPEFLPGTTPGSTVKISNPDYEEWISHDQLLLGWLYSTMNPDIASQLMKKSTSKELRGAAKELSGAHTKSRVIYYKGEYQKTRKVGMKIDEYLNTIKAFFDNLALAGSPISLPDLITQILSGLDVEYTPIVVQLSDKESLSWIELQTTLLTFESRLEQLNTCQNGGINLSQTTAHIAINRPKNRSSNFSYGKGQNRPPNNNNSRGFRGRFRGIKGRSNGNKPTCQLCNKIGHTASICWNIFDQNFMGSALDQFNQSKNQSPNAFIASPEMLEDPSWYADTGASHHVTNDLRNLHQKQDYIGKNSLVAGNGSKLDISHIGEYEYVDGKLPISPWEKIKGKFMVKLLPFDYEQQLYVRLQNCRQGNMNVEEYIPLNSRNLLLDNKNMQIARFQGGLKHEIQDQMKMLNAFTLERAFDLARKAEERTKPPLTLVSFTNQQFQAGPCKATMPNEPTTEASVVGNLPLLFLF</sequence>
<dbReference type="Pfam" id="PF14223">
    <property type="entry name" value="Retrotran_gag_2"/>
    <property type="match status" value="1"/>
</dbReference>
<comment type="caution">
    <text evidence="2">The sequence shown here is derived from an EMBL/GenBank/DDBJ whole genome shotgun (WGS) entry which is preliminary data.</text>
</comment>
<evidence type="ECO:0000313" key="3">
    <source>
        <dbReference type="Proteomes" id="UP001064489"/>
    </source>
</evidence>
<dbReference type="Proteomes" id="UP001064489">
    <property type="component" value="Chromosome 3"/>
</dbReference>
<evidence type="ECO:0000313" key="2">
    <source>
        <dbReference type="EMBL" id="KAI9187499.1"/>
    </source>
</evidence>
<dbReference type="PANTHER" id="PTHR47481">
    <property type="match status" value="1"/>
</dbReference>
<dbReference type="EMBL" id="JAJSOW010000100">
    <property type="protein sequence ID" value="KAI9187499.1"/>
    <property type="molecule type" value="Genomic_DNA"/>
</dbReference>
<accession>A0AAD5J774</accession>
<dbReference type="AlphaFoldDB" id="A0AAD5J774"/>
<dbReference type="PANTHER" id="PTHR47481:SF31">
    <property type="entry name" value="OS01G0873500 PROTEIN"/>
    <property type="match status" value="1"/>
</dbReference>
<reference evidence="2" key="1">
    <citation type="journal article" date="2022" name="Plant J.">
        <title>Strategies of tolerance reflected in two North American maple genomes.</title>
        <authorList>
            <person name="McEvoy S.L."/>
            <person name="Sezen U.U."/>
            <person name="Trouern-Trend A."/>
            <person name="McMahon S.M."/>
            <person name="Schaberg P.G."/>
            <person name="Yang J."/>
            <person name="Wegrzyn J.L."/>
            <person name="Swenson N.G."/>
        </authorList>
    </citation>
    <scope>NUCLEOTIDE SEQUENCE</scope>
    <source>
        <strain evidence="2">91603</strain>
    </source>
</reference>
<organism evidence="2 3">
    <name type="scientific">Acer negundo</name>
    <name type="common">Box elder</name>
    <dbReference type="NCBI Taxonomy" id="4023"/>
    <lineage>
        <taxon>Eukaryota</taxon>
        <taxon>Viridiplantae</taxon>
        <taxon>Streptophyta</taxon>
        <taxon>Embryophyta</taxon>
        <taxon>Tracheophyta</taxon>
        <taxon>Spermatophyta</taxon>
        <taxon>Magnoliopsida</taxon>
        <taxon>eudicotyledons</taxon>
        <taxon>Gunneridae</taxon>
        <taxon>Pentapetalae</taxon>
        <taxon>rosids</taxon>
        <taxon>malvids</taxon>
        <taxon>Sapindales</taxon>
        <taxon>Sapindaceae</taxon>
        <taxon>Hippocastanoideae</taxon>
        <taxon>Acereae</taxon>
        <taxon>Acer</taxon>
    </lineage>
</organism>
<protein>
    <submittedName>
        <fullName evidence="2">Uncharacterized protein</fullName>
    </submittedName>
</protein>
<proteinExistence type="predicted"/>
<keyword evidence="3" id="KW-1185">Reference proteome</keyword>
<evidence type="ECO:0000256" key="1">
    <source>
        <dbReference type="SAM" id="MobiDB-lite"/>
    </source>
</evidence>
<feature type="region of interest" description="Disordered" evidence="1">
    <location>
        <begin position="203"/>
        <end position="235"/>
    </location>
</feature>
<reference evidence="2" key="2">
    <citation type="submission" date="2023-02" db="EMBL/GenBank/DDBJ databases">
        <authorList>
            <person name="Swenson N.G."/>
            <person name="Wegrzyn J.L."/>
            <person name="Mcevoy S.L."/>
        </authorList>
    </citation>
    <scope>NUCLEOTIDE SEQUENCE</scope>
    <source>
        <strain evidence="2">91603</strain>
        <tissue evidence="2">Leaf</tissue>
    </source>
</reference>
<feature type="compositionally biased region" description="Low complexity" evidence="1">
    <location>
        <begin position="212"/>
        <end position="226"/>
    </location>
</feature>
<name>A0AAD5J774_ACENE</name>
<gene>
    <name evidence="2" type="ORF">LWI28_028847</name>
</gene>